<dbReference type="PANTHER" id="PTHR11782:SF83">
    <property type="entry name" value="GUANOSINE-DIPHOSPHATASE"/>
    <property type="match status" value="1"/>
</dbReference>
<keyword evidence="2 3" id="KW-0378">Hydrolase</keyword>
<dbReference type="GO" id="GO:0017111">
    <property type="term" value="F:ribonucleoside triphosphate phosphatase activity"/>
    <property type="evidence" value="ECO:0007669"/>
    <property type="project" value="TreeGrafter"/>
</dbReference>
<dbReference type="STRING" id="6185.A0A094ZFP7"/>
<proteinExistence type="inferred from homology"/>
<dbReference type="CDD" id="cd24044">
    <property type="entry name" value="ASKHA_NBD_NTPDase1-like"/>
    <property type="match status" value="1"/>
</dbReference>
<protein>
    <submittedName>
        <fullName evidence="3">Ectonucleoside triphosphate diphosphohydrolase 1</fullName>
    </submittedName>
</protein>
<dbReference type="GO" id="GO:0005886">
    <property type="term" value="C:plasma membrane"/>
    <property type="evidence" value="ECO:0007669"/>
    <property type="project" value="TreeGrafter"/>
</dbReference>
<dbReference type="AlphaFoldDB" id="A0A094ZFP7"/>
<dbReference type="InterPro" id="IPR000407">
    <property type="entry name" value="GDA1_CD39_NTPase"/>
</dbReference>
<organism evidence="3">
    <name type="scientific">Schistosoma haematobium</name>
    <name type="common">Blood fluke</name>
    <dbReference type="NCBI Taxonomy" id="6185"/>
    <lineage>
        <taxon>Eukaryota</taxon>
        <taxon>Metazoa</taxon>
        <taxon>Spiralia</taxon>
        <taxon>Lophotrochozoa</taxon>
        <taxon>Platyhelminthes</taxon>
        <taxon>Trematoda</taxon>
        <taxon>Digenea</taxon>
        <taxon>Strigeidida</taxon>
        <taxon>Schistosomatoidea</taxon>
        <taxon>Schistosomatidae</taxon>
        <taxon>Schistosoma</taxon>
    </lineage>
</organism>
<comment type="similarity">
    <text evidence="1">Belongs to the GDA1/CD39 NTPase family.</text>
</comment>
<sequence>MKSENGKKFLDSTDHNNFSQLTTIEQDTQISNVSLDPRKIMERNTNLQKILKILALIILVISFIGLIIIIVLYIISHNIPDVYSVVIDAGSTSSKLHLYKWIDEPFRSNGKVDEVTNEKVSPGISAYINEPIKAYEILKPKLVKLTSKLTVEQKKRTPIYLAATAGMRLKLIEDPLGSLDLFSVLRHYFKQSGFQIETPNERIRLLYGSEEGLYGWVSVNYILGNIKEGKQTNPTDTVGSLDLGGASTQIAFVPRQYSTIPKEHLNFYPLRLYGNDFSVYSHSFLCYGKSEFERRLMTSIAAQFPLQNEIPNPCFLQGYKSDLYNALEWFTGSCLSGTYAKKTFSEEIFRPPNMNSFSFNGIGQPNECVNYIQKHFQMKCNFSSCSFNNVFQPAPFGKFLAYSGFSYVMQYLFPNKKTGFTLTEVTEAVTNFCKKPWKDVAKITKPSDYGFTAKYCFDGLYIIQLLKMYGFTTDELWKTLTFDSKVNDKSVSWALGYMLDQSGHLPSESPKVSFSTKLFVGLFILLLLFIIGSIIGLLLIRNFLSKSKKSSSQV</sequence>
<dbReference type="Gene3D" id="3.30.420.40">
    <property type="match status" value="1"/>
</dbReference>
<evidence type="ECO:0000256" key="2">
    <source>
        <dbReference type="ARBA" id="ARBA00022801"/>
    </source>
</evidence>
<dbReference type="PANTHER" id="PTHR11782">
    <property type="entry name" value="ADENOSINE/GUANOSINE DIPHOSPHATASE"/>
    <property type="match status" value="1"/>
</dbReference>
<dbReference type="GO" id="GO:0004382">
    <property type="term" value="F:GDP phosphatase activity"/>
    <property type="evidence" value="ECO:0007669"/>
    <property type="project" value="TreeGrafter"/>
</dbReference>
<gene>
    <name evidence="3" type="ORF">MS3_00787</name>
</gene>
<evidence type="ECO:0000313" key="3">
    <source>
        <dbReference type="EMBL" id="KGB32627.1"/>
    </source>
</evidence>
<name>A0A094ZFP7_SCHHA</name>
<reference evidence="3" key="1">
    <citation type="journal article" date="2012" name="Nat. Genet.">
        <title>Whole-genome sequence of Schistosoma haematobium.</title>
        <authorList>
            <person name="Young N.D."/>
            <person name="Jex A.R."/>
            <person name="Li B."/>
            <person name="Liu S."/>
            <person name="Yang L."/>
            <person name="Xiong Z."/>
            <person name="Li Y."/>
            <person name="Cantacessi C."/>
            <person name="Hall R.S."/>
            <person name="Xu X."/>
            <person name="Chen F."/>
            <person name="Wu X."/>
            <person name="Zerlotini A."/>
            <person name="Oliveira G."/>
            <person name="Hofmann A."/>
            <person name="Zhang G."/>
            <person name="Fang X."/>
            <person name="Kang Y."/>
            <person name="Campbell B.E."/>
            <person name="Loukas A."/>
            <person name="Ranganathan S."/>
            <person name="Rollinson D."/>
            <person name="Rinaldi G."/>
            <person name="Brindley P.J."/>
            <person name="Yang H."/>
            <person name="Wang J."/>
            <person name="Wang J."/>
            <person name="Gasser R.B."/>
        </authorList>
    </citation>
    <scope>NUCLEOTIDE SEQUENCE [LARGE SCALE GENOMIC DNA]</scope>
</reference>
<dbReference type="GO" id="GO:0009134">
    <property type="term" value="P:nucleoside diphosphate catabolic process"/>
    <property type="evidence" value="ECO:0007669"/>
    <property type="project" value="TreeGrafter"/>
</dbReference>
<dbReference type="EMBL" id="KL250511">
    <property type="protein sequence ID" value="KGB32627.1"/>
    <property type="molecule type" value="Genomic_DNA"/>
</dbReference>
<dbReference type="GO" id="GO:0045134">
    <property type="term" value="F:UDP phosphatase activity"/>
    <property type="evidence" value="ECO:0007669"/>
    <property type="project" value="TreeGrafter"/>
</dbReference>
<evidence type="ECO:0000256" key="1">
    <source>
        <dbReference type="ARBA" id="ARBA00009283"/>
    </source>
</evidence>
<accession>A0A094ZFP7</accession>
<dbReference type="Gene3D" id="3.30.420.150">
    <property type="entry name" value="Exopolyphosphatase. Domain 2"/>
    <property type="match status" value="1"/>
</dbReference>
<dbReference type="Pfam" id="PF01150">
    <property type="entry name" value="GDA1_CD39"/>
    <property type="match status" value="1"/>
</dbReference>